<sequence length="159" mass="18055">MGEGSKEVKVSQFRLEKGGLEAFLGPLEVEVLNEIWALDRPSVTVREVYESLRRRREIAYTTVMSTMNILYEKGLLNRRLDKGKGGHFYVYWASKSQEELKQALVERVVSNIVKNFGETAIIYFLKEGGVDEEELKRLKRLVDEKVRSGNSGMVSHGGG</sequence>
<comment type="caution">
    <text evidence="5">The sequence shown here is derived from an EMBL/GenBank/DDBJ whole genome shotgun (WGS) entry which is preliminary data.</text>
</comment>
<dbReference type="InterPro" id="IPR036388">
    <property type="entry name" value="WH-like_DNA-bd_sf"/>
</dbReference>
<proteinExistence type="inferred from homology"/>
<comment type="similarity">
    <text evidence="1">Belongs to the BlaI transcriptional regulatory family.</text>
</comment>
<evidence type="ECO:0000256" key="1">
    <source>
        <dbReference type="ARBA" id="ARBA00011046"/>
    </source>
</evidence>
<keyword evidence="3" id="KW-0238">DNA-binding</keyword>
<dbReference type="AlphaFoldDB" id="A0A7J3UZC9"/>
<dbReference type="Gene3D" id="1.10.10.10">
    <property type="entry name" value="Winged helix-like DNA-binding domain superfamily/Winged helix DNA-binding domain"/>
    <property type="match status" value="1"/>
</dbReference>
<keyword evidence="2" id="KW-0805">Transcription regulation</keyword>
<evidence type="ECO:0000256" key="4">
    <source>
        <dbReference type="ARBA" id="ARBA00023163"/>
    </source>
</evidence>
<reference evidence="5" key="1">
    <citation type="journal article" date="2020" name="mSystems">
        <title>Genome- and Community-Level Interaction Insights into Carbon Utilization and Element Cycling Functions of Hydrothermarchaeota in Hydrothermal Sediment.</title>
        <authorList>
            <person name="Zhou Z."/>
            <person name="Liu Y."/>
            <person name="Xu W."/>
            <person name="Pan J."/>
            <person name="Luo Z.H."/>
            <person name="Li M."/>
        </authorList>
    </citation>
    <scope>NUCLEOTIDE SEQUENCE [LARGE SCALE GENOMIC DNA]</scope>
    <source>
        <strain evidence="5">SpSt-1038</strain>
    </source>
</reference>
<dbReference type="InterPro" id="IPR005650">
    <property type="entry name" value="BlaI_family"/>
</dbReference>
<organism evidence="5">
    <name type="scientific">Candidatus Methanosuratincola petrocarbonis</name>
    <name type="common">ex Vanwonterghem et al. 2016</name>
    <dbReference type="NCBI Taxonomy" id="1867261"/>
    <lineage>
        <taxon>Archaea</taxon>
        <taxon>Thermoproteota</taxon>
        <taxon>Methanosuratincolia</taxon>
        <taxon>Candidatus Methanomethylicales</taxon>
        <taxon>Candidatus Methanomethylicaceae</taxon>
        <taxon>Candidatus Methanosuratincola (ex Vanwonterghem et al. 2016)</taxon>
    </lineage>
</organism>
<evidence type="ECO:0000256" key="2">
    <source>
        <dbReference type="ARBA" id="ARBA00023015"/>
    </source>
</evidence>
<dbReference type="InterPro" id="IPR036390">
    <property type="entry name" value="WH_DNA-bd_sf"/>
</dbReference>
<evidence type="ECO:0000256" key="3">
    <source>
        <dbReference type="ARBA" id="ARBA00023125"/>
    </source>
</evidence>
<dbReference type="SUPFAM" id="SSF46785">
    <property type="entry name" value="Winged helix' DNA-binding domain"/>
    <property type="match status" value="1"/>
</dbReference>
<dbReference type="GO" id="GO:0003677">
    <property type="term" value="F:DNA binding"/>
    <property type="evidence" value="ECO:0007669"/>
    <property type="project" value="UniProtKB-KW"/>
</dbReference>
<gene>
    <name evidence="5" type="ORF">ENL91_02075</name>
</gene>
<dbReference type="GO" id="GO:0045892">
    <property type="term" value="P:negative regulation of DNA-templated transcription"/>
    <property type="evidence" value="ECO:0007669"/>
    <property type="project" value="InterPro"/>
</dbReference>
<dbReference type="Pfam" id="PF03965">
    <property type="entry name" value="Penicillinase_R"/>
    <property type="match status" value="1"/>
</dbReference>
<name>A0A7J3UZC9_9CREN</name>
<dbReference type="EMBL" id="DRVT01000022">
    <property type="protein sequence ID" value="HHI48939.1"/>
    <property type="molecule type" value="Genomic_DNA"/>
</dbReference>
<evidence type="ECO:0000313" key="5">
    <source>
        <dbReference type="EMBL" id="HHI48939.1"/>
    </source>
</evidence>
<protein>
    <submittedName>
        <fullName evidence="5">CopY family transcriptional regulator</fullName>
    </submittedName>
</protein>
<keyword evidence="4" id="KW-0804">Transcription</keyword>
<accession>A0A7J3UZC9</accession>